<feature type="region of interest" description="Disordered" evidence="2">
    <location>
        <begin position="586"/>
        <end position="611"/>
    </location>
</feature>
<sequence length="1515" mass="167473">MPLINRIELANFMNSRRVEPWRPDWIYQVFQLKGENSAINMPNGRGKSTLIGAVLGMLVGDSKLLHDIRHRHFAPPSTGHYTHIRIETHIAADDDASMDLVAQSGGDFAGYPMVFGMYGSGGESRDYVLYSYRGTFEDCPTGRRDGHDVTLTRNDTFLATLDALPSRFPATRREGTLMNWREHVGSLFDMASVEQQLVYQKAKGAEGSSNYFAVNAPRWRPYSEAVFYERLAPELLVDMMGNIDEFASERGIEDTIHEKVRNIIGAKNRTAKAELLLQETAGLLEELGRIQKQADAVATAQDETHQALMDASVAQAVLKRFTTHEPLPGIPRTPPAQAPMLARWMAMQSGEWYFTDLGFGPLTGETPAEVHERASQHQIASVALNRQLVLSCAQEDATGLPGAAGKRGARLYDCEQTIALVRATTQFAAGLDRDAIIRAVMDAFDWVQSHADTNPARIEMARLEVKRKQAEADHKRYSAQGKALLEERERLMNEQRQIGAQQAEYGRMVRSGLFTQAEMRSPLQTRQRVAEALESAQGNLTTHLLRMAESANVYRQWQDFVAEHGEGAQPDAVLSDLADAVELAQQQEQDAKESRREAAEAGDAARSEEKAARAALQEVSARADKLQELGEKVHGFKAVFGDEAPEDLETSVKAQLATAQAREHDIHTKRTTMAEGLGALSAFEAVHGTGVLPGAWLEQRDDRRRQLTEALPGQRSELADLRARRSDLENHAVAAGKVAREVLSLAGADAVPLHEAVARMALPEARRKQVLSLFSALLFSPVYADAHRAAEVATQLAQTGVESPVFLASELQAFCTAGTIDFDGKVARTWLVGVKTRPVDCLLDPTLVEREKAALDESIDRLEQSLKASEEEQEALSPNHPEAKQAYMASDAVAKGYRDLDAALEAEQIPLRERLPILRERASPEAIESIRAVIAYRKLLGGDTHEAILEDLARAEERHEYAEAAVQTRAGLAKDADAAWELSHRDLSAATTILATMEKELKAISAFIQADGPEFMRTAKNVRESLEATKQQAEARNAFRFEDVEAFVQAGDHRPKEIEDRLAQIGPEHEGISKGIDDAAATYERLGERTAALAGHAATVDLVACVLRRKQRDLVLRDCIPVTVGEADLSTHPLYQKARQVQEAGGIEDMVTALQGMAETLEEVNAGLLSQKLESTRKQLAISRQAYHGEIDRVKATGGAAMDEHVRLGLDAAKENVGALSDLISGTQASYTLSKQANEQASEYLDAQWSEIGAWLENFTRRLPSNLDTMKAVFRSRRDPVSGEIVKAGFEIEAKSADMGDVRAVLDGIVEKVEKRERSREALGDDEAAQAMVDKNLRKEIREQFYRSVILEPRIRVCLPSISQKALLLEKDMASSGQGVAMTLLWIVKMADYVTERDLSRQSVSAAHRKRIRSQRSQFVFIDGAFSHLSDPKLIDDALKGIQESRGKFQLLITGHDPNYQNKWQYFPTYVVAREIGANLMYADSETRRLVQPEEVGSRAGVIELASFRKGGSMR</sequence>
<comment type="caution">
    <text evidence="3">The sequence shown here is derived from an EMBL/GenBank/DDBJ whole genome shotgun (WGS) entry which is preliminary data.</text>
</comment>
<evidence type="ECO:0000313" key="4">
    <source>
        <dbReference type="Proteomes" id="UP001143674"/>
    </source>
</evidence>
<feature type="coiled-coil region" evidence="1">
    <location>
        <begin position="460"/>
        <end position="504"/>
    </location>
</feature>
<organism evidence="3 4">
    <name type="scientific">Ralstonia solanacearum</name>
    <name type="common">Pseudomonas solanacearum</name>
    <dbReference type="NCBI Taxonomy" id="305"/>
    <lineage>
        <taxon>Bacteria</taxon>
        <taxon>Pseudomonadati</taxon>
        <taxon>Pseudomonadota</taxon>
        <taxon>Betaproteobacteria</taxon>
        <taxon>Burkholderiales</taxon>
        <taxon>Burkholderiaceae</taxon>
        <taxon>Ralstonia</taxon>
        <taxon>Ralstonia solanacearum species complex</taxon>
    </lineage>
</organism>
<evidence type="ECO:0000256" key="1">
    <source>
        <dbReference type="SAM" id="Coils"/>
    </source>
</evidence>
<evidence type="ECO:0000256" key="2">
    <source>
        <dbReference type="SAM" id="MobiDB-lite"/>
    </source>
</evidence>
<proteinExistence type="predicted"/>
<accession>A0AAE3NKK3</accession>
<dbReference type="EMBL" id="JAIVEX010000006">
    <property type="protein sequence ID" value="MDB0522694.1"/>
    <property type="molecule type" value="Genomic_DNA"/>
</dbReference>
<reference evidence="3" key="1">
    <citation type="submission" date="2021-09" db="EMBL/GenBank/DDBJ databases">
        <title>Genomic analysis of Ralstonia spp.</title>
        <authorList>
            <person name="Aburjaile F."/>
            <person name="Ariute J.C."/>
            <person name="Pais A.K.L."/>
            <person name="Albuquerque G.M.R."/>
            <person name="Silva A.M.F."/>
            <person name="Brenig B."/>
            <person name="Azevedo V."/>
            <person name="Matiuzzi M."/>
            <person name="Ramos R."/>
            <person name="Goes-Neto A."/>
            <person name="Soares S."/>
            <person name="Iseppon A.M.B."/>
            <person name="Souza E."/>
            <person name="Gama M."/>
        </authorList>
    </citation>
    <scope>NUCLEOTIDE SEQUENCE</scope>
    <source>
        <strain evidence="3">B4</strain>
    </source>
</reference>
<feature type="compositionally biased region" description="Basic and acidic residues" evidence="2">
    <location>
        <begin position="589"/>
        <end position="611"/>
    </location>
</feature>
<name>A0AAE3NKK3_RALSL</name>
<gene>
    <name evidence="3" type="ORF">LBW55_13905</name>
</gene>
<dbReference type="Proteomes" id="UP001143674">
    <property type="component" value="Unassembled WGS sequence"/>
</dbReference>
<protein>
    <submittedName>
        <fullName evidence="3">Uncharacterized protein</fullName>
    </submittedName>
</protein>
<dbReference type="RefSeq" id="WP_055336100.1">
    <property type="nucleotide sequence ID" value="NZ_CDQJ01000001.1"/>
</dbReference>
<evidence type="ECO:0000313" key="3">
    <source>
        <dbReference type="EMBL" id="MDB0522694.1"/>
    </source>
</evidence>
<keyword evidence="1" id="KW-0175">Coiled coil</keyword>